<keyword evidence="3" id="KW-0808">Transferase</keyword>
<evidence type="ECO:0000313" key="4">
    <source>
        <dbReference type="Proteomes" id="UP000189703"/>
    </source>
</evidence>
<dbReference type="InterPro" id="IPR002213">
    <property type="entry name" value="UDP_glucos_trans"/>
</dbReference>
<dbReference type="InterPro" id="IPR050481">
    <property type="entry name" value="UDP-glycosyltransf_plant"/>
</dbReference>
<gene>
    <name evidence="5" type="primary">LOC104595517</name>
</gene>
<dbReference type="GeneID" id="104595517"/>
<dbReference type="FunFam" id="3.40.50.2000:FF:000088">
    <property type="entry name" value="Glycosyltransferase"/>
    <property type="match status" value="1"/>
</dbReference>
<dbReference type="PANTHER" id="PTHR48049:SF60">
    <property type="entry name" value="UDP-GLYCOSYLTRANSFERASE 91B1"/>
    <property type="match status" value="1"/>
</dbReference>
<dbReference type="Gene3D" id="3.40.50.2000">
    <property type="entry name" value="Glycogen Phosphorylase B"/>
    <property type="match status" value="2"/>
</dbReference>
<protein>
    <submittedName>
        <fullName evidence="5">UDP-glycosyltransferase 91C1-like</fullName>
    </submittedName>
</protein>
<dbReference type="PANTHER" id="PTHR48049">
    <property type="entry name" value="GLYCOSYLTRANSFERASE"/>
    <property type="match status" value="1"/>
</dbReference>
<keyword evidence="4" id="KW-1185">Reference proteome</keyword>
<dbReference type="CDD" id="cd03784">
    <property type="entry name" value="GT1_Gtf-like"/>
    <property type="match status" value="1"/>
</dbReference>
<dbReference type="OrthoDB" id="5835829at2759"/>
<organism evidence="4 5">
    <name type="scientific">Nelumbo nucifera</name>
    <name type="common">Sacred lotus</name>
    <dbReference type="NCBI Taxonomy" id="4432"/>
    <lineage>
        <taxon>Eukaryota</taxon>
        <taxon>Viridiplantae</taxon>
        <taxon>Streptophyta</taxon>
        <taxon>Embryophyta</taxon>
        <taxon>Tracheophyta</taxon>
        <taxon>Spermatophyta</taxon>
        <taxon>Magnoliopsida</taxon>
        <taxon>Proteales</taxon>
        <taxon>Nelumbonaceae</taxon>
        <taxon>Nelumbo</taxon>
    </lineage>
</organism>
<dbReference type="SUPFAM" id="SSF53756">
    <property type="entry name" value="UDP-Glycosyltransferase/glycogen phosphorylase"/>
    <property type="match status" value="1"/>
</dbReference>
<keyword evidence="2" id="KW-0328">Glycosyltransferase</keyword>
<evidence type="ECO:0000256" key="2">
    <source>
        <dbReference type="ARBA" id="ARBA00022676"/>
    </source>
</evidence>
<evidence type="ECO:0000313" key="5">
    <source>
        <dbReference type="RefSeq" id="XP_010254573.1"/>
    </source>
</evidence>
<dbReference type="KEGG" id="nnu:104595517"/>
<dbReference type="InParanoid" id="A0A1U7ZRE2"/>
<sequence length="483" mass="53865">MASLSSVANNNELHVVMFPWLAFGHMMPFLELSKRLAERGHRVSFVSTPRNIQRLPKIPPSLSSLVHLVELPLSPTDGLPENAEATVDLSYHKVQYLKKAFDGLEGPLTRFLESSSPDWILHDFAPHWLSPITAKLGLPSAFFSLFNASALAFFGPPNALLGGDDDCRTKPEDFTVPPKWVPFPLAFRLYEILRMVDGLDRNASGVSDTYRIGSAVLGCDIVVIRSCMEFESESDCLRLLEEKIYCKPVIPVGLLPLAAPAVKDAMGEDDKWLDQQGRGSVVYVAFGSEVTLSQEDVTELAVGLELSELPFFWVLRKPSSLTQEEWGLLPDGFEERTKGRGVVCRGWAPQQRILAHPSVGGFLTHCGWSSIIEALEFGHAFILLPYLADQGLNARLLAWRKLGVEIQRDERSGSFTRSSVAESLRLVMVSDEGAELRANARKMAEMVGNKQLHDQYVDHLISYMQENRRSHVTRKAWPLKPGK</sequence>
<dbReference type="Proteomes" id="UP000189703">
    <property type="component" value="Unplaced"/>
</dbReference>
<dbReference type="Pfam" id="PF00201">
    <property type="entry name" value="UDPGT"/>
    <property type="match status" value="1"/>
</dbReference>
<reference evidence="5" key="1">
    <citation type="submission" date="2025-08" db="UniProtKB">
        <authorList>
            <consortium name="RefSeq"/>
        </authorList>
    </citation>
    <scope>IDENTIFICATION</scope>
</reference>
<dbReference type="FunFam" id="3.40.50.2000:FF:000037">
    <property type="entry name" value="Glycosyltransferase"/>
    <property type="match status" value="1"/>
</dbReference>
<dbReference type="RefSeq" id="XP_010254573.1">
    <property type="nucleotide sequence ID" value="XM_010256271.2"/>
</dbReference>
<proteinExistence type="inferred from homology"/>
<evidence type="ECO:0000256" key="3">
    <source>
        <dbReference type="ARBA" id="ARBA00022679"/>
    </source>
</evidence>
<dbReference type="FunCoup" id="A0A1U7ZRE2">
    <property type="interactions" value="22"/>
</dbReference>
<comment type="similarity">
    <text evidence="1">Belongs to the UDP-glycosyltransferase family.</text>
</comment>
<dbReference type="OMA" id="WANDDAY"/>
<accession>A0A1U7ZRE2</accession>
<dbReference type="eggNOG" id="KOG1192">
    <property type="taxonomic scope" value="Eukaryota"/>
</dbReference>
<evidence type="ECO:0000256" key="1">
    <source>
        <dbReference type="ARBA" id="ARBA00009995"/>
    </source>
</evidence>
<dbReference type="GO" id="GO:0035251">
    <property type="term" value="F:UDP-glucosyltransferase activity"/>
    <property type="evidence" value="ECO:0000318"/>
    <property type="project" value="GO_Central"/>
</dbReference>
<name>A0A1U7ZRE2_NELNU</name>
<dbReference type="AlphaFoldDB" id="A0A1U7ZRE2"/>